<keyword evidence="3" id="KW-1185">Reference proteome</keyword>
<comment type="caution">
    <text evidence="2">The sequence shown here is derived from an EMBL/GenBank/DDBJ whole genome shotgun (WGS) entry which is preliminary data.</text>
</comment>
<sequence length="163" mass="18114">MCSTARGARRPEVSDGQRCGDSSNHGDSSNNDGGVCDGQRSATTRCVQRPEISSTSNPDFVHLQPRFLLSLRFVHFIYFVHLQPRFRPPPTRSFFVSLKPSNNLEPKPLCRSRSGAERPSTRLIPSSGDAQNRETRSFAQRVSRKISDAIAKAKVMLQIASIN</sequence>
<gene>
    <name evidence="2" type="ORF">EZV62_005671</name>
</gene>
<accession>A0A5C7IQJ5</accession>
<proteinExistence type="predicted"/>
<dbReference type="EMBL" id="VAHF01000002">
    <property type="protein sequence ID" value="TXG70736.1"/>
    <property type="molecule type" value="Genomic_DNA"/>
</dbReference>
<feature type="region of interest" description="Disordered" evidence="1">
    <location>
        <begin position="1"/>
        <end position="37"/>
    </location>
</feature>
<protein>
    <submittedName>
        <fullName evidence="2">Uncharacterized protein</fullName>
    </submittedName>
</protein>
<dbReference type="AlphaFoldDB" id="A0A5C7IQJ5"/>
<name>A0A5C7IQJ5_9ROSI</name>
<dbReference type="Proteomes" id="UP000323000">
    <property type="component" value="Chromosome 2"/>
</dbReference>
<feature type="region of interest" description="Disordered" evidence="1">
    <location>
        <begin position="106"/>
        <end position="134"/>
    </location>
</feature>
<evidence type="ECO:0000256" key="1">
    <source>
        <dbReference type="SAM" id="MobiDB-lite"/>
    </source>
</evidence>
<feature type="compositionally biased region" description="Low complexity" evidence="1">
    <location>
        <begin position="20"/>
        <end position="34"/>
    </location>
</feature>
<evidence type="ECO:0000313" key="3">
    <source>
        <dbReference type="Proteomes" id="UP000323000"/>
    </source>
</evidence>
<evidence type="ECO:0000313" key="2">
    <source>
        <dbReference type="EMBL" id="TXG70736.1"/>
    </source>
</evidence>
<reference evidence="3" key="1">
    <citation type="journal article" date="2019" name="Gigascience">
        <title>De novo genome assembly of the endangered Acer yangbiense, a plant species with extremely small populations endemic to Yunnan Province, China.</title>
        <authorList>
            <person name="Yang J."/>
            <person name="Wariss H.M."/>
            <person name="Tao L."/>
            <person name="Zhang R."/>
            <person name="Yun Q."/>
            <person name="Hollingsworth P."/>
            <person name="Dao Z."/>
            <person name="Luo G."/>
            <person name="Guo H."/>
            <person name="Ma Y."/>
            <person name="Sun W."/>
        </authorList>
    </citation>
    <scope>NUCLEOTIDE SEQUENCE [LARGE SCALE GENOMIC DNA]</scope>
    <source>
        <strain evidence="3">cv. Malutang</strain>
    </source>
</reference>
<organism evidence="2 3">
    <name type="scientific">Acer yangbiense</name>
    <dbReference type="NCBI Taxonomy" id="1000413"/>
    <lineage>
        <taxon>Eukaryota</taxon>
        <taxon>Viridiplantae</taxon>
        <taxon>Streptophyta</taxon>
        <taxon>Embryophyta</taxon>
        <taxon>Tracheophyta</taxon>
        <taxon>Spermatophyta</taxon>
        <taxon>Magnoliopsida</taxon>
        <taxon>eudicotyledons</taxon>
        <taxon>Gunneridae</taxon>
        <taxon>Pentapetalae</taxon>
        <taxon>rosids</taxon>
        <taxon>malvids</taxon>
        <taxon>Sapindales</taxon>
        <taxon>Sapindaceae</taxon>
        <taxon>Hippocastanoideae</taxon>
        <taxon>Acereae</taxon>
        <taxon>Acer</taxon>
    </lineage>
</organism>